<evidence type="ECO:0000313" key="2">
    <source>
        <dbReference type="EMBL" id="QHN33810.1"/>
    </source>
</evidence>
<dbReference type="InterPro" id="IPR025240">
    <property type="entry name" value="DUF4189"/>
</dbReference>
<reference evidence="2" key="1">
    <citation type="journal article" date="2021" name="Nat. Microbiol.">
        <title>Cocultivation of an ultrasmall environmental parasitic bacterium with lytic ability against bacteria associated with wastewater foams.</title>
        <authorList>
            <person name="Batinovic S."/>
            <person name="Rose J.J.A."/>
            <person name="Ratcliffe J."/>
            <person name="Seviour R.J."/>
            <person name="Petrovski S."/>
        </authorList>
    </citation>
    <scope>NUCLEOTIDE SEQUENCE</scope>
    <source>
        <strain evidence="2">CON9</strain>
    </source>
</reference>
<evidence type="ECO:0000313" key="3">
    <source>
        <dbReference type="Proteomes" id="UP001059836"/>
    </source>
</evidence>
<dbReference type="Proteomes" id="UP001059836">
    <property type="component" value="Chromosome"/>
</dbReference>
<sequence length="159" mass="15792">MGNRGAGSYDGQVMCRPKGSQMSAVRNGRAARFGAGLAAAALVTGGLLWAPAQADAANGPYGAIAYSGQTKRYGVATGKSTAKKASKSAKSKCANLGATDCKVIARMNDDCAAVAVNPFSGVTTSANAGNILAAQRAAREGTANGQIVASGCATSKDPF</sequence>
<name>A0ABX6ID38_9ACTN</name>
<gene>
    <name evidence="2" type="ORF">GII31_01720</name>
</gene>
<dbReference type="EMBL" id="CP045809">
    <property type="protein sequence ID" value="QHN33810.1"/>
    <property type="molecule type" value="Genomic_DNA"/>
</dbReference>
<accession>A0ABX6ID38</accession>
<organism evidence="2 3">
    <name type="scientific">Gordonia pseudamarae</name>
    <dbReference type="NCBI Taxonomy" id="2831662"/>
    <lineage>
        <taxon>Bacteria</taxon>
        <taxon>Bacillati</taxon>
        <taxon>Actinomycetota</taxon>
        <taxon>Actinomycetes</taxon>
        <taxon>Mycobacteriales</taxon>
        <taxon>Gordoniaceae</taxon>
        <taxon>Gordonia</taxon>
    </lineage>
</organism>
<proteinExistence type="predicted"/>
<feature type="domain" description="DUF4189" evidence="1">
    <location>
        <begin position="61"/>
        <end position="140"/>
    </location>
</feature>
<protein>
    <submittedName>
        <fullName evidence="2">DUF4189 domain-containing protein</fullName>
    </submittedName>
</protein>
<keyword evidence="3" id="KW-1185">Reference proteome</keyword>
<evidence type="ECO:0000259" key="1">
    <source>
        <dbReference type="Pfam" id="PF13827"/>
    </source>
</evidence>
<dbReference type="Pfam" id="PF13827">
    <property type="entry name" value="DUF4189"/>
    <property type="match status" value="1"/>
</dbReference>